<feature type="coiled-coil region" evidence="5">
    <location>
        <begin position="498"/>
        <end position="525"/>
    </location>
</feature>
<dbReference type="InterPro" id="IPR036638">
    <property type="entry name" value="HLH_DNA-bd_sf"/>
</dbReference>
<dbReference type="GO" id="GO:0046983">
    <property type="term" value="F:protein dimerization activity"/>
    <property type="evidence" value="ECO:0007669"/>
    <property type="project" value="InterPro"/>
</dbReference>
<dbReference type="InterPro" id="IPR011598">
    <property type="entry name" value="bHLH_dom"/>
</dbReference>
<keyword evidence="3" id="KW-0804">Transcription</keyword>
<keyword evidence="5" id="KW-0175">Coiled coil</keyword>
<dbReference type="CDD" id="cd11449">
    <property type="entry name" value="bHLH_AtAIB_like"/>
    <property type="match status" value="1"/>
</dbReference>
<dbReference type="InterPro" id="IPR054502">
    <property type="entry name" value="bHLH-TF_ACT-like_plant"/>
</dbReference>
<dbReference type="SUPFAM" id="SSF47459">
    <property type="entry name" value="HLH, helix-loop-helix DNA-binding domain"/>
    <property type="match status" value="1"/>
</dbReference>
<dbReference type="GO" id="GO:0005634">
    <property type="term" value="C:nucleus"/>
    <property type="evidence" value="ECO:0007669"/>
    <property type="project" value="UniProtKB-SubCell"/>
</dbReference>
<evidence type="ECO:0000313" key="8">
    <source>
        <dbReference type="EMBL" id="JAG88005.1"/>
    </source>
</evidence>
<feature type="region of interest" description="Disordered" evidence="6">
    <location>
        <begin position="431"/>
        <end position="458"/>
    </location>
</feature>
<feature type="domain" description="BHLH" evidence="7">
    <location>
        <begin position="452"/>
        <end position="501"/>
    </location>
</feature>
<dbReference type="Gene3D" id="4.10.280.10">
    <property type="entry name" value="Helix-loop-helix DNA-binding domain"/>
    <property type="match status" value="1"/>
</dbReference>
<dbReference type="Pfam" id="PF00010">
    <property type="entry name" value="HLH"/>
    <property type="match status" value="1"/>
</dbReference>
<feature type="compositionally biased region" description="Basic and acidic residues" evidence="6">
    <location>
        <begin position="449"/>
        <end position="458"/>
    </location>
</feature>
<dbReference type="SMART" id="SM00353">
    <property type="entry name" value="HLH"/>
    <property type="match status" value="1"/>
</dbReference>
<evidence type="ECO:0000256" key="1">
    <source>
        <dbReference type="ARBA" id="ARBA00004123"/>
    </source>
</evidence>
<dbReference type="Pfam" id="PF22754">
    <property type="entry name" value="bHLH-TF_ACT-like_plant"/>
    <property type="match status" value="1"/>
</dbReference>
<evidence type="ECO:0000256" key="5">
    <source>
        <dbReference type="SAM" id="Coils"/>
    </source>
</evidence>
<accession>A0A0C9QTM1</accession>
<dbReference type="AlphaFoldDB" id="A0A0C9QTM1"/>
<keyword evidence="2" id="KW-0805">Transcription regulation</keyword>
<dbReference type="Pfam" id="PF14215">
    <property type="entry name" value="bHLH-MYC_N"/>
    <property type="match status" value="1"/>
</dbReference>
<evidence type="ECO:0000256" key="4">
    <source>
        <dbReference type="ARBA" id="ARBA00023242"/>
    </source>
</evidence>
<proteinExistence type="predicted"/>
<dbReference type="InterPro" id="IPR045084">
    <property type="entry name" value="AIB/MYC-like"/>
</dbReference>
<sequence>MGGENFWNGENFACSSIVEAFMASSSSTTSSAASNLRAQAMDMNTNSNMNMKLSMNMNMNLSMSQETLQQRMQVLVETAAIVWTYAIFWQVSYDPSGALQLGWGDGYYKGPKNAEEDERLRLRSRMTVSPVDQEVRKKVLRDLHSMINGTDENQQDNSNISVEEEVTDPEWFYLVSMMQSFMLGYGVPGLAFSRGVHVWLIGAERLQAANCERARQAQQLAIQTLVCIPVHGGVVEFGSTDLIPENWGFLQQVNRSFNPGFSQSNANLFQNQPSWPTEALSSANGIALPSAPANNENQFTVPTKTTVNNVELHNFNAGFPQESPFADFVERQKLAMLDEERALPLKGEQSLPYHQKTEIFEPLTLTANSKEQQQQNVVNNAVSFGEAAKRGRAEDAVSLPSNVSGIAVGGLRSSIESELSDAEACASMKETESVVVEKKPRKRGRKPANGREEPLNHVEAERQRREKLNQKFYELRAVVPNVSKMDKASLLADAVSYINELNSKQQSLEVERDELQAEIDTAKKELLMRSSKLGMKEAAGHANIDLKDASIGKIPGLDSEVRILGQEAMVKIQCAKHNHPVARLMTALQDLDLEVLHASVSTVKESLMIQTVIAKMTRVTYTEQQLHALLCKKVADLK</sequence>
<dbReference type="PANTHER" id="PTHR11514">
    <property type="entry name" value="MYC"/>
    <property type="match status" value="1"/>
</dbReference>
<dbReference type="PANTHER" id="PTHR11514:SF43">
    <property type="entry name" value="TRANSCRIPTION FACTOR MYC2"/>
    <property type="match status" value="1"/>
</dbReference>
<organism evidence="8">
    <name type="scientific">Wollemia nobilis</name>
    <dbReference type="NCBI Taxonomy" id="56998"/>
    <lineage>
        <taxon>Eukaryota</taxon>
        <taxon>Viridiplantae</taxon>
        <taxon>Streptophyta</taxon>
        <taxon>Embryophyta</taxon>
        <taxon>Tracheophyta</taxon>
        <taxon>Spermatophyta</taxon>
        <taxon>Pinopsida</taxon>
        <taxon>Pinidae</taxon>
        <taxon>Conifers II</taxon>
        <taxon>Araucariales</taxon>
        <taxon>Araucariaceae</taxon>
        <taxon>Wollemia</taxon>
    </lineage>
</organism>
<reference evidence="8" key="1">
    <citation type="submission" date="2015-02" db="EMBL/GenBank/DDBJ databases">
        <title>A transcriptome of Wollemia nobilis - a relic of Gondwana.</title>
        <authorList>
            <person name="Chia J.Y."/>
            <person name="Leong Y.S."/>
            <person name="Abdul Karim S."/>
            <person name="Wan Azmi N."/>
            <person name="Hercus R."/>
            <person name="Croft L."/>
        </authorList>
    </citation>
    <scope>NUCLEOTIDE SEQUENCE</scope>
    <source>
        <strain evidence="8">MaeBrown</strain>
        <tissue evidence="8">Leaf</tissue>
    </source>
</reference>
<dbReference type="GO" id="GO:0003700">
    <property type="term" value="F:DNA-binding transcription factor activity"/>
    <property type="evidence" value="ECO:0007669"/>
    <property type="project" value="InterPro"/>
</dbReference>
<name>A0A0C9QTM1_9CONI</name>
<dbReference type="InterPro" id="IPR025610">
    <property type="entry name" value="MYC/MYB_N"/>
</dbReference>
<evidence type="ECO:0000256" key="6">
    <source>
        <dbReference type="SAM" id="MobiDB-lite"/>
    </source>
</evidence>
<feature type="compositionally biased region" description="Basic residues" evidence="6">
    <location>
        <begin position="439"/>
        <end position="448"/>
    </location>
</feature>
<dbReference type="GO" id="GO:0000976">
    <property type="term" value="F:transcription cis-regulatory region binding"/>
    <property type="evidence" value="ECO:0007669"/>
    <property type="project" value="TreeGrafter"/>
</dbReference>
<protein>
    <submittedName>
        <fullName evidence="8">TSA: Wollemia nobilis Ref_Wollemi_Transcript_10334_3116 transcribed RNA sequence</fullName>
    </submittedName>
</protein>
<comment type="subcellular location">
    <subcellularLocation>
        <location evidence="1">Nucleus</location>
    </subcellularLocation>
</comment>
<evidence type="ECO:0000256" key="2">
    <source>
        <dbReference type="ARBA" id="ARBA00023015"/>
    </source>
</evidence>
<dbReference type="EMBL" id="GCHU01010278">
    <property type="protein sequence ID" value="JAG88005.1"/>
    <property type="molecule type" value="Transcribed_RNA"/>
</dbReference>
<dbReference type="PROSITE" id="PS50888">
    <property type="entry name" value="BHLH"/>
    <property type="match status" value="1"/>
</dbReference>
<evidence type="ECO:0000256" key="3">
    <source>
        <dbReference type="ARBA" id="ARBA00023163"/>
    </source>
</evidence>
<evidence type="ECO:0000259" key="7">
    <source>
        <dbReference type="PROSITE" id="PS50888"/>
    </source>
</evidence>
<keyword evidence="4" id="KW-0539">Nucleus</keyword>